<reference evidence="2 3" key="1">
    <citation type="submission" date="2023-08" db="EMBL/GenBank/DDBJ databases">
        <authorList>
            <person name="Park J.-S."/>
        </authorList>
    </citation>
    <scope>NUCLEOTIDE SEQUENCE [LARGE SCALE GENOMIC DNA]</scope>
    <source>
        <strain evidence="2 3">2205SS18-9</strain>
    </source>
</reference>
<dbReference type="InterPro" id="IPR012433">
    <property type="entry name" value="Imm11"/>
</dbReference>
<keyword evidence="3" id="KW-1185">Reference proteome</keyword>
<accession>A0ABT9J3F8</accession>
<protein>
    <recommendedName>
        <fullName evidence="1">Immunity MXAN-0049 protein domain-containing protein</fullName>
    </recommendedName>
</protein>
<organism evidence="2 3">
    <name type="scientific">Chengkuizengella axinellae</name>
    <dbReference type="NCBI Taxonomy" id="3064388"/>
    <lineage>
        <taxon>Bacteria</taxon>
        <taxon>Bacillati</taxon>
        <taxon>Bacillota</taxon>
        <taxon>Bacilli</taxon>
        <taxon>Bacillales</taxon>
        <taxon>Paenibacillaceae</taxon>
        <taxon>Chengkuizengella</taxon>
    </lineage>
</organism>
<proteinExistence type="predicted"/>
<sequence length="201" mass="23151">MDLRRDSNGFNYSDFYMIRNAMLKGAFELGKKEAIFTEDIIKGKKPEKPIIFQYYKGSRKKDIINGGLSVYLISNEFIKVLEENQFIGWDTFPMEAYDKEGKTIEGYYGLFITGQCGKIDTSLSKIENRPSPIGRMRPVYVGYCFDPDSWDGSDIFTAEGYNGIIISKKVKEALEKSDLKINNVEFKSLMDFEKRVPKDKM</sequence>
<dbReference type="Proteomes" id="UP001231941">
    <property type="component" value="Unassembled WGS sequence"/>
</dbReference>
<comment type="caution">
    <text evidence="2">The sequence shown here is derived from an EMBL/GenBank/DDBJ whole genome shotgun (WGS) entry which is preliminary data.</text>
</comment>
<name>A0ABT9J3F8_9BACL</name>
<evidence type="ECO:0000313" key="2">
    <source>
        <dbReference type="EMBL" id="MDP5276147.1"/>
    </source>
</evidence>
<evidence type="ECO:0000259" key="1">
    <source>
        <dbReference type="Pfam" id="PF07791"/>
    </source>
</evidence>
<gene>
    <name evidence="2" type="ORF">Q5Y73_18775</name>
</gene>
<dbReference type="RefSeq" id="WP_305993458.1">
    <property type="nucleotide sequence ID" value="NZ_JAVAMP010000012.1"/>
</dbReference>
<dbReference type="Pfam" id="PF07791">
    <property type="entry name" value="Imm11"/>
    <property type="match status" value="1"/>
</dbReference>
<feature type="domain" description="Immunity MXAN-0049 protein" evidence="1">
    <location>
        <begin position="46"/>
        <end position="188"/>
    </location>
</feature>
<dbReference type="EMBL" id="JAVAMP010000012">
    <property type="protein sequence ID" value="MDP5276147.1"/>
    <property type="molecule type" value="Genomic_DNA"/>
</dbReference>
<evidence type="ECO:0000313" key="3">
    <source>
        <dbReference type="Proteomes" id="UP001231941"/>
    </source>
</evidence>